<accession>A0A5S3XM34</accession>
<organism evidence="3 5">
    <name type="scientific">Pseudoalteromonas citrea</name>
    <dbReference type="NCBI Taxonomy" id="43655"/>
    <lineage>
        <taxon>Bacteria</taxon>
        <taxon>Pseudomonadati</taxon>
        <taxon>Pseudomonadota</taxon>
        <taxon>Gammaproteobacteria</taxon>
        <taxon>Alteromonadales</taxon>
        <taxon>Pseudoalteromonadaceae</taxon>
        <taxon>Pseudoalteromonas</taxon>
    </lineage>
</organism>
<evidence type="ECO:0000313" key="4">
    <source>
        <dbReference type="Proteomes" id="UP000305730"/>
    </source>
</evidence>
<dbReference type="Proteomes" id="UP000307706">
    <property type="component" value="Unassembled WGS sequence"/>
</dbReference>
<sequence length="191" mass="22029">MDFVTLAFIFSQLWNPDIVTQLYLFLLVVCTAYAVCTKNINMAHITGFILFTYSINYFIFQAGLINYITPETNKLLQGTIIYGTHLLFSLVLVLILIFRVQLSRLLSQSKNIELTHFDGLYHWIFIYTSTVYLLALLENVAWSYFEMKSWTLIYDNFEGLVYIAWAVSCGALLTMMICSSKNNRSDDVSTL</sequence>
<protein>
    <submittedName>
        <fullName evidence="3">Uncharacterized protein</fullName>
    </submittedName>
</protein>
<keyword evidence="4" id="KW-1185">Reference proteome</keyword>
<evidence type="ECO:0000313" key="3">
    <source>
        <dbReference type="EMBL" id="TMP56897.1"/>
    </source>
</evidence>
<dbReference type="AlphaFoldDB" id="A0A5S3XM34"/>
<feature type="transmembrane region" description="Helical" evidence="1">
    <location>
        <begin position="80"/>
        <end position="100"/>
    </location>
</feature>
<feature type="transmembrane region" description="Helical" evidence="1">
    <location>
        <begin position="18"/>
        <end position="36"/>
    </location>
</feature>
<dbReference type="EMBL" id="PNCK01000091">
    <property type="protein sequence ID" value="TMP40182.1"/>
    <property type="molecule type" value="Genomic_DNA"/>
</dbReference>
<dbReference type="Proteomes" id="UP000305730">
    <property type="component" value="Unassembled WGS sequence"/>
</dbReference>
<keyword evidence="1" id="KW-1133">Transmembrane helix</keyword>
<gene>
    <name evidence="3" type="ORF">CWB96_14685</name>
    <name evidence="2" type="ORF">CWB97_20025</name>
</gene>
<name>A0A5S3XM34_9GAMM</name>
<proteinExistence type="predicted"/>
<reference evidence="4 5" key="2">
    <citation type="submission" date="2019-06" db="EMBL/GenBank/DDBJ databases">
        <title>Co-occurence of chitin degradation, pigmentation and bioactivity in marine Pseudoalteromonas.</title>
        <authorList>
            <person name="Sonnenschein E.C."/>
            <person name="Bech P.K."/>
        </authorList>
    </citation>
    <scope>NUCLEOTIDE SEQUENCE [LARGE SCALE GENOMIC DNA]</scope>
    <source>
        <strain evidence="5">S2231</strain>
        <strain evidence="4">S2233</strain>
    </source>
</reference>
<keyword evidence="1" id="KW-0472">Membrane</keyword>
<reference evidence="3 5" key="1">
    <citation type="submission" date="2017-12" db="EMBL/GenBank/DDBJ databases">
        <authorList>
            <person name="Paulsen S."/>
            <person name="Gram L.K."/>
        </authorList>
    </citation>
    <scope>NUCLEOTIDE SEQUENCE [LARGE SCALE GENOMIC DNA]</scope>
    <source>
        <strain evidence="3 5">S2231</strain>
        <strain evidence="2">S2233</strain>
    </source>
</reference>
<feature type="transmembrane region" description="Helical" evidence="1">
    <location>
        <begin position="48"/>
        <end position="68"/>
    </location>
</feature>
<feature type="transmembrane region" description="Helical" evidence="1">
    <location>
        <begin position="160"/>
        <end position="178"/>
    </location>
</feature>
<evidence type="ECO:0000313" key="2">
    <source>
        <dbReference type="EMBL" id="TMP40182.1"/>
    </source>
</evidence>
<evidence type="ECO:0000256" key="1">
    <source>
        <dbReference type="SAM" id="Phobius"/>
    </source>
</evidence>
<evidence type="ECO:0000313" key="5">
    <source>
        <dbReference type="Proteomes" id="UP000307706"/>
    </source>
</evidence>
<keyword evidence="1" id="KW-0812">Transmembrane</keyword>
<dbReference type="OrthoDB" id="6289764at2"/>
<dbReference type="EMBL" id="PNCL01000079">
    <property type="protein sequence ID" value="TMP56897.1"/>
    <property type="molecule type" value="Genomic_DNA"/>
</dbReference>
<feature type="transmembrane region" description="Helical" evidence="1">
    <location>
        <begin position="120"/>
        <end position="140"/>
    </location>
</feature>
<comment type="caution">
    <text evidence="3">The sequence shown here is derived from an EMBL/GenBank/DDBJ whole genome shotgun (WGS) entry which is preliminary data.</text>
</comment>
<reference evidence="3" key="3">
    <citation type="submission" date="2019-09" db="EMBL/GenBank/DDBJ databases">
        <title>Co-occurence of chitin degradation, pigmentation and bioactivity in marine Pseudoalteromonas.</title>
        <authorList>
            <person name="Sonnenschein E.C."/>
            <person name="Bech P.K."/>
        </authorList>
    </citation>
    <scope>NUCLEOTIDE SEQUENCE</scope>
    <source>
        <strain evidence="3">S2231</strain>
        <strain evidence="2">S2233</strain>
    </source>
</reference>